<name>A0A1X7V2F4_AMPQE</name>
<dbReference type="EnsemblMetazoa" id="Aqu2.1.33979_001">
    <property type="protein sequence ID" value="Aqu2.1.33979_001"/>
    <property type="gene ID" value="Aqu2.1.33979"/>
</dbReference>
<dbReference type="InParanoid" id="A0A1X7V2F4"/>
<organism evidence="1">
    <name type="scientific">Amphimedon queenslandica</name>
    <name type="common">Sponge</name>
    <dbReference type="NCBI Taxonomy" id="400682"/>
    <lineage>
        <taxon>Eukaryota</taxon>
        <taxon>Metazoa</taxon>
        <taxon>Porifera</taxon>
        <taxon>Demospongiae</taxon>
        <taxon>Heteroscleromorpha</taxon>
        <taxon>Haplosclerida</taxon>
        <taxon>Niphatidae</taxon>
        <taxon>Amphimedon</taxon>
    </lineage>
</organism>
<evidence type="ECO:0000313" key="1">
    <source>
        <dbReference type="EnsemblMetazoa" id="Aqu2.1.33979_001"/>
    </source>
</evidence>
<sequence>MLLHRLHLSSCLGLALDLQGLLHLRAKKLLLQHKAKQFQPRRSEAQNGHAVFGLSGARAEKIATASIHHSRTFALMTHLDEWLSKFILEARRQDGNKYPRNTLYNIACGIMRHVLIMHHMSTFLLKGSLMAFAKLSIVR</sequence>
<accession>A0A1X7V2F4</accession>
<reference evidence="1" key="1">
    <citation type="submission" date="2017-05" db="UniProtKB">
        <authorList>
            <consortium name="EnsemblMetazoa"/>
        </authorList>
    </citation>
    <scope>IDENTIFICATION</scope>
</reference>
<dbReference type="AlphaFoldDB" id="A0A1X7V2F4"/>
<protein>
    <submittedName>
        <fullName evidence="1">Uncharacterized protein</fullName>
    </submittedName>
</protein>
<proteinExistence type="predicted"/>